<dbReference type="PROSITE" id="PS51898">
    <property type="entry name" value="TYR_RECOMBINASE"/>
    <property type="match status" value="1"/>
</dbReference>
<name>E3H625_ILYPC</name>
<dbReference type="Pfam" id="PF02899">
    <property type="entry name" value="Phage_int_SAM_1"/>
    <property type="match status" value="1"/>
</dbReference>
<dbReference type="PANTHER" id="PTHR30349">
    <property type="entry name" value="PHAGE INTEGRASE-RELATED"/>
    <property type="match status" value="1"/>
</dbReference>
<accession>E3H625</accession>
<keyword evidence="5" id="KW-0229">DNA integration</keyword>
<dbReference type="InterPro" id="IPR011010">
    <property type="entry name" value="DNA_brk_join_enz"/>
</dbReference>
<dbReference type="Proteomes" id="UP000006875">
    <property type="component" value="Chromosome"/>
</dbReference>
<reference evidence="12 13" key="1">
    <citation type="journal article" date="2010" name="Stand. Genomic Sci.">
        <title>Complete genome sequence of Ilyobacter polytropus type strain (CuHbu1).</title>
        <authorList>
            <person name="Sikorski J."/>
            <person name="Chertkov O."/>
            <person name="Lapidus A."/>
            <person name="Nolan M."/>
            <person name="Lucas S."/>
            <person name="Del Rio T.G."/>
            <person name="Tice H."/>
            <person name="Cheng J.F."/>
            <person name="Tapia R."/>
            <person name="Han C."/>
            <person name="Goodwin L."/>
            <person name="Pitluck S."/>
            <person name="Liolios K."/>
            <person name="Ivanova N."/>
            <person name="Mavromatis K."/>
            <person name="Mikhailova N."/>
            <person name="Pati A."/>
            <person name="Chen A."/>
            <person name="Palaniappan K."/>
            <person name="Land M."/>
            <person name="Hauser L."/>
            <person name="Chang Y.J."/>
            <person name="Jeffries C.D."/>
            <person name="Brambilla E."/>
            <person name="Yasawong M."/>
            <person name="Rohde M."/>
            <person name="Pukall R."/>
            <person name="Spring S."/>
            <person name="Goker M."/>
            <person name="Woyke T."/>
            <person name="Bristow J."/>
            <person name="Eisen J.A."/>
            <person name="Markowitz V."/>
            <person name="Hugenholtz P."/>
            <person name="Kyrpides N.C."/>
            <person name="Klenk H.P."/>
        </authorList>
    </citation>
    <scope>NUCLEOTIDE SEQUENCE [LARGE SCALE GENOMIC DNA]</scope>
    <source>
        <strain evidence="13">ATCC 51220 / DSM 2926 / LMG 16218 / CuHBu1</strain>
    </source>
</reference>
<feature type="domain" description="Core-binding (CB)" evidence="11">
    <location>
        <begin position="10"/>
        <end position="91"/>
    </location>
</feature>
<keyword evidence="6 9" id="KW-0238">DNA-binding</keyword>
<dbReference type="HOGENOM" id="CLU_027562_9_0_0"/>
<evidence type="ECO:0000256" key="6">
    <source>
        <dbReference type="ARBA" id="ARBA00023125"/>
    </source>
</evidence>
<dbReference type="InterPro" id="IPR004107">
    <property type="entry name" value="Integrase_SAM-like_N"/>
</dbReference>
<evidence type="ECO:0000256" key="4">
    <source>
        <dbReference type="ARBA" id="ARBA00022829"/>
    </source>
</evidence>
<dbReference type="GO" id="GO:0015074">
    <property type="term" value="P:DNA integration"/>
    <property type="evidence" value="ECO:0007669"/>
    <property type="project" value="UniProtKB-KW"/>
</dbReference>
<dbReference type="eggNOG" id="COG4974">
    <property type="taxonomic scope" value="Bacteria"/>
</dbReference>
<gene>
    <name evidence="12" type="ordered locus">Ilyop_0527</name>
</gene>
<evidence type="ECO:0000256" key="5">
    <source>
        <dbReference type="ARBA" id="ARBA00022908"/>
    </source>
</evidence>
<dbReference type="GO" id="GO:0006310">
    <property type="term" value="P:DNA recombination"/>
    <property type="evidence" value="ECO:0007669"/>
    <property type="project" value="UniProtKB-KW"/>
</dbReference>
<dbReference type="InterPro" id="IPR050090">
    <property type="entry name" value="Tyrosine_recombinase_XerCD"/>
</dbReference>
<organism evidence="12 13">
    <name type="scientific">Ilyobacter polytropus (strain ATCC 51220 / DSM 2926 / LMG 16218 / CuHBu1)</name>
    <dbReference type="NCBI Taxonomy" id="572544"/>
    <lineage>
        <taxon>Bacteria</taxon>
        <taxon>Fusobacteriati</taxon>
        <taxon>Fusobacteriota</taxon>
        <taxon>Fusobacteriia</taxon>
        <taxon>Fusobacteriales</taxon>
        <taxon>Fusobacteriaceae</taxon>
        <taxon>Ilyobacter</taxon>
    </lineage>
</organism>
<dbReference type="EMBL" id="CP002281">
    <property type="protein sequence ID" value="ADO82315.1"/>
    <property type="molecule type" value="Genomic_DNA"/>
</dbReference>
<dbReference type="AlphaFoldDB" id="E3H625"/>
<dbReference type="GO" id="GO:0003677">
    <property type="term" value="F:DNA binding"/>
    <property type="evidence" value="ECO:0007669"/>
    <property type="project" value="UniProtKB-UniRule"/>
</dbReference>
<evidence type="ECO:0000259" key="11">
    <source>
        <dbReference type="PROSITE" id="PS51900"/>
    </source>
</evidence>
<dbReference type="Gene3D" id="1.10.150.130">
    <property type="match status" value="1"/>
</dbReference>
<keyword evidence="4" id="KW-0159">Chromosome partition</keyword>
<dbReference type="GO" id="GO:0007059">
    <property type="term" value="P:chromosome segregation"/>
    <property type="evidence" value="ECO:0007669"/>
    <property type="project" value="UniProtKB-KW"/>
</dbReference>
<protein>
    <submittedName>
        <fullName evidence="12">Integrase family protein</fullName>
    </submittedName>
</protein>
<dbReference type="InterPro" id="IPR010998">
    <property type="entry name" value="Integrase_recombinase_N"/>
</dbReference>
<evidence type="ECO:0000256" key="3">
    <source>
        <dbReference type="ARBA" id="ARBA00022618"/>
    </source>
</evidence>
<keyword evidence="8" id="KW-0131">Cell cycle</keyword>
<keyword evidence="3" id="KW-0132">Cell division</keyword>
<evidence type="ECO:0000256" key="8">
    <source>
        <dbReference type="ARBA" id="ARBA00023306"/>
    </source>
</evidence>
<sequence length="297" mass="34901">MEPFLLEKLIKDFIYFEEFGDGKSLNTIKSFKKDLGQLRDYLSKKENINNPKDIKEMALRGFLVELQKENIGKRSLNRKISSLRTFFKYLKNQGYIEKNPTILLTGPAFKADLPEILTKEEIDRIREVIDIEKTNGIRDRLIVELLYSSGIRTSELLSLGESLFDLEKRQLRVTGGKQPRIVFFSERTREYFKRYVESKKKKYRAKYTADILFVNGSGTRLSDRSLRRIIERYAKKAEIQKEISPHTFRHTFGVYMLTHGMGLMHLQELMGHVSVESTKIYEEFVNKPKILKGYNNY</sequence>
<keyword evidence="7" id="KW-0233">DNA recombination</keyword>
<dbReference type="SUPFAM" id="SSF56349">
    <property type="entry name" value="DNA breaking-rejoining enzymes"/>
    <property type="match status" value="1"/>
</dbReference>
<dbReference type="RefSeq" id="WP_013386985.1">
    <property type="nucleotide sequence ID" value="NC_014632.1"/>
</dbReference>
<evidence type="ECO:0000256" key="9">
    <source>
        <dbReference type="PROSITE-ProRule" id="PRU01248"/>
    </source>
</evidence>
<evidence type="ECO:0000313" key="13">
    <source>
        <dbReference type="Proteomes" id="UP000006875"/>
    </source>
</evidence>
<dbReference type="KEGG" id="ipo:Ilyop_0527"/>
<keyword evidence="13" id="KW-1185">Reference proteome</keyword>
<dbReference type="InterPro" id="IPR013762">
    <property type="entry name" value="Integrase-like_cat_sf"/>
</dbReference>
<dbReference type="GO" id="GO:0005737">
    <property type="term" value="C:cytoplasm"/>
    <property type="evidence" value="ECO:0007669"/>
    <property type="project" value="UniProtKB-SubCell"/>
</dbReference>
<dbReference type="Pfam" id="PF00589">
    <property type="entry name" value="Phage_integrase"/>
    <property type="match status" value="1"/>
</dbReference>
<dbReference type="STRING" id="572544.Ilyop_0527"/>
<evidence type="ECO:0000259" key="10">
    <source>
        <dbReference type="PROSITE" id="PS51898"/>
    </source>
</evidence>
<evidence type="ECO:0000313" key="12">
    <source>
        <dbReference type="EMBL" id="ADO82315.1"/>
    </source>
</evidence>
<dbReference type="GO" id="GO:0051301">
    <property type="term" value="P:cell division"/>
    <property type="evidence" value="ECO:0007669"/>
    <property type="project" value="UniProtKB-KW"/>
</dbReference>
<dbReference type="InterPro" id="IPR044068">
    <property type="entry name" value="CB"/>
</dbReference>
<dbReference type="PROSITE" id="PS51900">
    <property type="entry name" value="CB"/>
    <property type="match status" value="1"/>
</dbReference>
<dbReference type="OrthoDB" id="9785687at2"/>
<comment type="subcellular location">
    <subcellularLocation>
        <location evidence="1">Cytoplasm</location>
    </subcellularLocation>
</comment>
<proteinExistence type="predicted"/>
<dbReference type="InterPro" id="IPR002104">
    <property type="entry name" value="Integrase_catalytic"/>
</dbReference>
<evidence type="ECO:0000256" key="1">
    <source>
        <dbReference type="ARBA" id="ARBA00004496"/>
    </source>
</evidence>
<dbReference type="Gene3D" id="1.10.443.10">
    <property type="entry name" value="Intergrase catalytic core"/>
    <property type="match status" value="1"/>
</dbReference>
<keyword evidence="2" id="KW-0963">Cytoplasm</keyword>
<evidence type="ECO:0000256" key="2">
    <source>
        <dbReference type="ARBA" id="ARBA00022490"/>
    </source>
</evidence>
<evidence type="ECO:0000256" key="7">
    <source>
        <dbReference type="ARBA" id="ARBA00023172"/>
    </source>
</evidence>
<dbReference type="PANTHER" id="PTHR30349:SF77">
    <property type="entry name" value="TYROSINE RECOMBINASE XERC"/>
    <property type="match status" value="1"/>
</dbReference>
<feature type="domain" description="Tyr recombinase" evidence="10">
    <location>
        <begin position="112"/>
        <end position="295"/>
    </location>
</feature>